<keyword evidence="1" id="KW-0677">Repeat</keyword>
<evidence type="ECO:0000313" key="4">
    <source>
        <dbReference type="Proteomes" id="UP000703269"/>
    </source>
</evidence>
<evidence type="ECO:0000256" key="1">
    <source>
        <dbReference type="ARBA" id="ARBA00022737"/>
    </source>
</evidence>
<comment type="caution">
    <text evidence="3">The sequence shown here is derived from an EMBL/GenBank/DDBJ whole genome shotgun (WGS) entry which is preliminary data.</text>
</comment>
<dbReference type="OrthoDB" id="2799807at2759"/>
<sequence length="333" mass="35135">MRSFSHLAPSQPPSARMEAPAPPAAQGAVLARICAGLRDADHIVRLQSATALQHFVLHTLPTLPPDIAARLWGETVNARLSELVFSQTSAAQLGGVLAIDYLLSAPAATAPLPLFRFYNYAKHLLPHPVTDVMLAASTTLGRTLAAGPAAFGARFVASEVAASITLLQEDAEAGRLAGVLVLTQLARACPEFGACVAEVLPHVLEVLRDPSAGVRTRAAELLGACCGVLVQRGPPESDVLLEVLRDAREGMAEPEPEPEVVHGSLLAYRELLLHGGTVIDSHVQDVVDAADRLKTHPDVHVREAADALMPVLIMHRTNGLMTLGSAAPEVSLD</sequence>
<dbReference type="SUPFAM" id="SSF48371">
    <property type="entry name" value="ARM repeat"/>
    <property type="match status" value="1"/>
</dbReference>
<dbReference type="InterPro" id="IPR016024">
    <property type="entry name" value="ARM-type_fold"/>
</dbReference>
<organism evidence="3 4">
    <name type="scientific">Phanerochaete sordida</name>
    <dbReference type="NCBI Taxonomy" id="48140"/>
    <lineage>
        <taxon>Eukaryota</taxon>
        <taxon>Fungi</taxon>
        <taxon>Dikarya</taxon>
        <taxon>Basidiomycota</taxon>
        <taxon>Agaricomycotina</taxon>
        <taxon>Agaricomycetes</taxon>
        <taxon>Polyporales</taxon>
        <taxon>Phanerochaetaceae</taxon>
        <taxon>Phanerochaete</taxon>
    </lineage>
</organism>
<dbReference type="InterPro" id="IPR011989">
    <property type="entry name" value="ARM-like"/>
</dbReference>
<proteinExistence type="predicted"/>
<dbReference type="EMBL" id="BPQB01000010">
    <property type="protein sequence ID" value="GJE88870.1"/>
    <property type="molecule type" value="Genomic_DNA"/>
</dbReference>
<evidence type="ECO:0000313" key="3">
    <source>
        <dbReference type="EMBL" id="GJE88870.1"/>
    </source>
</evidence>
<evidence type="ECO:0008006" key="5">
    <source>
        <dbReference type="Google" id="ProtNLM"/>
    </source>
</evidence>
<evidence type="ECO:0000256" key="2">
    <source>
        <dbReference type="SAM" id="MobiDB-lite"/>
    </source>
</evidence>
<gene>
    <name evidence="3" type="ORF">PsYK624_049570</name>
</gene>
<dbReference type="InterPro" id="IPR000357">
    <property type="entry name" value="HEAT"/>
</dbReference>
<protein>
    <recommendedName>
        <fullName evidence="5">ARM repeat-containing protein</fullName>
    </recommendedName>
</protein>
<accession>A0A9P3LB51</accession>
<dbReference type="Gene3D" id="1.25.10.10">
    <property type="entry name" value="Leucine-rich Repeat Variant"/>
    <property type="match status" value="1"/>
</dbReference>
<dbReference type="Pfam" id="PF02985">
    <property type="entry name" value="HEAT"/>
    <property type="match status" value="1"/>
</dbReference>
<dbReference type="AlphaFoldDB" id="A0A9P3LB51"/>
<name>A0A9P3LB51_9APHY</name>
<feature type="region of interest" description="Disordered" evidence="2">
    <location>
        <begin position="1"/>
        <end position="21"/>
    </location>
</feature>
<keyword evidence="4" id="KW-1185">Reference proteome</keyword>
<dbReference type="Proteomes" id="UP000703269">
    <property type="component" value="Unassembled WGS sequence"/>
</dbReference>
<reference evidence="3 4" key="1">
    <citation type="submission" date="2021-08" db="EMBL/GenBank/DDBJ databases">
        <title>Draft Genome Sequence of Phanerochaete sordida strain YK-624.</title>
        <authorList>
            <person name="Mori T."/>
            <person name="Dohra H."/>
            <person name="Suzuki T."/>
            <person name="Kawagishi H."/>
            <person name="Hirai H."/>
        </authorList>
    </citation>
    <scope>NUCLEOTIDE SEQUENCE [LARGE SCALE GENOMIC DNA]</scope>
    <source>
        <strain evidence="3 4">YK-624</strain>
    </source>
</reference>